<organism evidence="8 9">
    <name type="scientific">Caproiciproducens faecalis</name>
    <dbReference type="NCBI Taxonomy" id="2820301"/>
    <lineage>
        <taxon>Bacteria</taxon>
        <taxon>Bacillati</taxon>
        <taxon>Bacillota</taxon>
        <taxon>Clostridia</taxon>
        <taxon>Eubacteriales</taxon>
        <taxon>Acutalibacteraceae</taxon>
        <taxon>Caproiciproducens</taxon>
    </lineage>
</organism>
<sequence length="771" mass="85037">MVKGALWKKAIRDMQKSKAQFISILIMAALAVSIVTGLDSVWISIENHTDTMYRATNRSDLWVTVANPSEQQVWKIQKIPGVALAERRFTADADTDLPGNPTLHIYALDNQNTLDQPDLRAGRFGKQDGGAVLDEAFAKAHGLKIGDSLSVKLNGTWVRLPITGLALSSEHIFSVKNSTDLSPNSQKYGFLTIRADSLESVYGQKVFNQICIKLLPGADVSQVEQQADEIIGKNLIGLIAWKDSSSAGSVDSLVQQFKTLATAFPLLFFLVTALITQSTMMRLVENQRSQIGTLKALGYSRRTILMHYTSYGLGVGFLGALAGLAIGPVLFGKVLIPRLRLTLPDYSVSVNYPNFFFALLLILICTGGVSFYACWKLQGDTPAVLLRDKPPKRGSHILLESVPSLWRKMRFSRKLIARNIFRNKSRLIMSIIGIMGCTGTILSAFTINDMVAAIPIQVYEQTFTYDQKVLVDQKKTDFRYLNNLQLDGITQQIQETAAEVVCPNGQRKMEPLTITTQDSPLVNLRELSGKKVTLTNDGITMTRKLAETLGVKQGDSIRIKRTSDQYVSVPIVQTVYLASGQGIYLTDTYWKSLGEKFQPTALLIKWNGAPDKKFLSSDAVEEAVDRTGQSADFAATTQVMLIAVIMLIVIGAALAFVVLYNCSVLNYTERIRDLATLRVLGFHQKEVRSLVLLENYISSFLGLLLGIPVGWFIAEVVAAGLDKRMDLIGSLSFQNILISGAMTFLFAGFINQVVAKKMQNLDMLSALKSVE</sequence>
<keyword evidence="3 6" id="KW-0812">Transmembrane</keyword>
<evidence type="ECO:0000256" key="3">
    <source>
        <dbReference type="ARBA" id="ARBA00022692"/>
    </source>
</evidence>
<dbReference type="Proteomes" id="UP000719942">
    <property type="component" value="Unassembled WGS sequence"/>
</dbReference>
<dbReference type="InterPro" id="IPR038766">
    <property type="entry name" value="Membrane_comp_ABC_pdt"/>
</dbReference>
<evidence type="ECO:0000259" key="7">
    <source>
        <dbReference type="Pfam" id="PF02687"/>
    </source>
</evidence>
<evidence type="ECO:0000313" key="9">
    <source>
        <dbReference type="Proteomes" id="UP000719942"/>
    </source>
</evidence>
<keyword evidence="9" id="KW-1185">Reference proteome</keyword>
<evidence type="ECO:0000256" key="4">
    <source>
        <dbReference type="ARBA" id="ARBA00022989"/>
    </source>
</evidence>
<evidence type="ECO:0000256" key="6">
    <source>
        <dbReference type="SAM" id="Phobius"/>
    </source>
</evidence>
<keyword evidence="5 6" id="KW-0472">Membrane</keyword>
<comment type="caution">
    <text evidence="8">The sequence shown here is derived from an EMBL/GenBank/DDBJ whole genome shotgun (WGS) entry which is preliminary data.</text>
</comment>
<feature type="transmembrane region" description="Helical" evidence="6">
    <location>
        <begin position="690"/>
        <end position="713"/>
    </location>
</feature>
<dbReference type="InterPro" id="IPR003838">
    <property type="entry name" value="ABC3_permease_C"/>
</dbReference>
<feature type="transmembrane region" description="Helical" evidence="6">
    <location>
        <begin position="427"/>
        <end position="447"/>
    </location>
</feature>
<dbReference type="PANTHER" id="PTHR30287">
    <property type="entry name" value="MEMBRANE COMPONENT OF PREDICTED ABC SUPERFAMILY METABOLITE UPTAKE TRANSPORTER"/>
    <property type="match status" value="1"/>
</dbReference>
<feature type="domain" description="ABC3 transporter permease C-terminal" evidence="7">
    <location>
        <begin position="263"/>
        <end position="377"/>
    </location>
</feature>
<feature type="transmembrane region" description="Helical" evidence="6">
    <location>
        <begin position="355"/>
        <end position="375"/>
    </location>
</feature>
<evidence type="ECO:0000313" key="8">
    <source>
        <dbReference type="EMBL" id="MBW7572084.1"/>
    </source>
</evidence>
<gene>
    <name evidence="8" type="ORF">J5W02_04600</name>
</gene>
<proteinExistence type="predicted"/>
<reference evidence="8 9" key="1">
    <citation type="submission" date="2021-03" db="EMBL/GenBank/DDBJ databases">
        <title>Caproiciproducens sp. nov. isolated from feces of cow.</title>
        <authorList>
            <person name="Choi J.-Y."/>
        </authorList>
    </citation>
    <scope>NUCLEOTIDE SEQUENCE [LARGE SCALE GENOMIC DNA]</scope>
    <source>
        <strain evidence="8 9">AGMB10547</strain>
    </source>
</reference>
<feature type="transmembrane region" description="Helical" evidence="6">
    <location>
        <begin position="733"/>
        <end position="754"/>
    </location>
</feature>
<evidence type="ECO:0000256" key="5">
    <source>
        <dbReference type="ARBA" id="ARBA00023136"/>
    </source>
</evidence>
<evidence type="ECO:0000256" key="1">
    <source>
        <dbReference type="ARBA" id="ARBA00004651"/>
    </source>
</evidence>
<accession>A0ABS7DLV2</accession>
<feature type="domain" description="ABC3 transporter permease C-terminal" evidence="7">
    <location>
        <begin position="645"/>
        <end position="750"/>
    </location>
</feature>
<keyword evidence="4 6" id="KW-1133">Transmembrane helix</keyword>
<feature type="transmembrane region" description="Helical" evidence="6">
    <location>
        <begin position="21"/>
        <end position="45"/>
    </location>
</feature>
<keyword evidence="2" id="KW-1003">Cell membrane</keyword>
<evidence type="ECO:0000256" key="2">
    <source>
        <dbReference type="ARBA" id="ARBA00022475"/>
    </source>
</evidence>
<dbReference type="Pfam" id="PF02687">
    <property type="entry name" value="FtsX"/>
    <property type="match status" value="2"/>
</dbReference>
<name>A0ABS7DLV2_9FIRM</name>
<dbReference type="RefSeq" id="WP_219964510.1">
    <property type="nucleotide sequence ID" value="NZ_JAGFNZ010000002.1"/>
</dbReference>
<comment type="subcellular location">
    <subcellularLocation>
        <location evidence="1">Cell membrane</location>
        <topology evidence="1">Multi-pass membrane protein</topology>
    </subcellularLocation>
</comment>
<protein>
    <submittedName>
        <fullName evidence="8">FtsX-like permease family protein</fullName>
    </submittedName>
</protein>
<feature type="transmembrane region" description="Helical" evidence="6">
    <location>
        <begin position="639"/>
        <end position="662"/>
    </location>
</feature>
<dbReference type="EMBL" id="JAGFNZ010000002">
    <property type="protein sequence ID" value="MBW7572084.1"/>
    <property type="molecule type" value="Genomic_DNA"/>
</dbReference>
<feature type="transmembrane region" description="Helical" evidence="6">
    <location>
        <begin position="305"/>
        <end position="335"/>
    </location>
</feature>
<dbReference type="PANTHER" id="PTHR30287:SF1">
    <property type="entry name" value="INNER MEMBRANE PROTEIN"/>
    <property type="match status" value="1"/>
</dbReference>
<feature type="transmembrane region" description="Helical" evidence="6">
    <location>
        <begin position="263"/>
        <end position="284"/>
    </location>
</feature>